<dbReference type="Pfam" id="PF02234">
    <property type="entry name" value="CDI"/>
    <property type="match status" value="1"/>
</dbReference>
<name>A0AAV2R592_MEGNR</name>
<dbReference type="EMBL" id="CAXKWB010016512">
    <property type="protein sequence ID" value="CAL4116360.1"/>
    <property type="molecule type" value="Genomic_DNA"/>
</dbReference>
<organism evidence="4 5">
    <name type="scientific">Meganyctiphanes norvegica</name>
    <name type="common">Northern krill</name>
    <name type="synonym">Thysanopoda norvegica</name>
    <dbReference type="NCBI Taxonomy" id="48144"/>
    <lineage>
        <taxon>Eukaryota</taxon>
        <taxon>Metazoa</taxon>
        <taxon>Ecdysozoa</taxon>
        <taxon>Arthropoda</taxon>
        <taxon>Crustacea</taxon>
        <taxon>Multicrustacea</taxon>
        <taxon>Malacostraca</taxon>
        <taxon>Eumalacostraca</taxon>
        <taxon>Eucarida</taxon>
        <taxon>Euphausiacea</taxon>
        <taxon>Euphausiidae</taxon>
        <taxon>Meganyctiphanes</taxon>
    </lineage>
</organism>
<dbReference type="Proteomes" id="UP001497623">
    <property type="component" value="Unassembled WGS sequence"/>
</dbReference>
<keyword evidence="2" id="KW-0649">Protein kinase inhibitor</keyword>
<comment type="similarity">
    <text evidence="1">Belongs to the CDI family.</text>
</comment>
<dbReference type="InterPro" id="IPR044898">
    <property type="entry name" value="CDI_dom_sf"/>
</dbReference>
<dbReference type="Gene3D" id="4.10.365.10">
    <property type="entry name" value="p27"/>
    <property type="match status" value="1"/>
</dbReference>
<dbReference type="InterPro" id="IPR003175">
    <property type="entry name" value="CDI_dom"/>
</dbReference>
<proteinExistence type="inferred from homology"/>
<evidence type="ECO:0000256" key="1">
    <source>
        <dbReference type="ARBA" id="ARBA00006726"/>
    </source>
</evidence>
<evidence type="ECO:0000259" key="3">
    <source>
        <dbReference type="Pfam" id="PF02234"/>
    </source>
</evidence>
<keyword evidence="5" id="KW-1185">Reference proteome</keyword>
<feature type="domain" description="Cyclin-dependent kinase inhibitor" evidence="3">
    <location>
        <begin position="55"/>
        <end position="86"/>
    </location>
</feature>
<dbReference type="AlphaFoldDB" id="A0AAV2R592"/>
<sequence>MAIENIPPIVPRLGAALAPKSPSFRLKRPTAGGARRALSTLGNNNARLNLSMAQSLLTISQEGFLKKWNFDPVKEVPLLPGRYQWAPFTDNDKTTVAAPEGVAKDITMPNTTLATLPHSATTRVPDLHKTSQDVTESNITVQVSATKQISDANEVEIESEYKKEVISPSCDSLLVSTKIVSSKPQMCITDFLRPQKRTSSYLYDDCQSDTPSKKKLRTLH</sequence>
<protein>
    <recommendedName>
        <fullName evidence="3">Cyclin-dependent kinase inhibitor domain-containing protein</fullName>
    </recommendedName>
</protein>
<evidence type="ECO:0000256" key="2">
    <source>
        <dbReference type="ARBA" id="ARBA00023013"/>
    </source>
</evidence>
<gene>
    <name evidence="4" type="ORF">MNOR_LOCUS20961</name>
</gene>
<accession>A0AAV2R592</accession>
<comment type="caution">
    <text evidence="4">The sequence shown here is derived from an EMBL/GenBank/DDBJ whole genome shotgun (WGS) entry which is preliminary data.</text>
</comment>
<dbReference type="GO" id="GO:0005634">
    <property type="term" value="C:nucleus"/>
    <property type="evidence" value="ECO:0007669"/>
    <property type="project" value="InterPro"/>
</dbReference>
<reference evidence="4 5" key="1">
    <citation type="submission" date="2024-05" db="EMBL/GenBank/DDBJ databases">
        <authorList>
            <person name="Wallberg A."/>
        </authorList>
    </citation>
    <scope>NUCLEOTIDE SEQUENCE [LARGE SCALE GENOMIC DNA]</scope>
</reference>
<evidence type="ECO:0000313" key="4">
    <source>
        <dbReference type="EMBL" id="CAL4116360.1"/>
    </source>
</evidence>
<evidence type="ECO:0000313" key="5">
    <source>
        <dbReference type="Proteomes" id="UP001497623"/>
    </source>
</evidence>
<dbReference type="GO" id="GO:0051726">
    <property type="term" value="P:regulation of cell cycle"/>
    <property type="evidence" value="ECO:0007669"/>
    <property type="project" value="InterPro"/>
</dbReference>
<dbReference type="GO" id="GO:0004861">
    <property type="term" value="F:cyclin-dependent protein serine/threonine kinase inhibitor activity"/>
    <property type="evidence" value="ECO:0007669"/>
    <property type="project" value="InterPro"/>
</dbReference>